<evidence type="ECO:0000313" key="2">
    <source>
        <dbReference type="EMBL" id="MBD3363907.1"/>
    </source>
</evidence>
<evidence type="ECO:0000313" key="3">
    <source>
        <dbReference type="Proteomes" id="UP000630660"/>
    </source>
</evidence>
<dbReference type="AlphaFoldDB" id="A0A9D5K7Z5"/>
<protein>
    <submittedName>
        <fullName evidence="2">Uncharacterized protein</fullName>
    </submittedName>
</protein>
<feature type="chain" id="PRO_5038360552" evidence="1">
    <location>
        <begin position="21"/>
        <end position="195"/>
    </location>
</feature>
<accession>A0A9D5K7Z5</accession>
<gene>
    <name evidence="2" type="ORF">GF359_01695</name>
</gene>
<dbReference type="Proteomes" id="UP000630660">
    <property type="component" value="Unassembled WGS sequence"/>
</dbReference>
<feature type="signal peptide" evidence="1">
    <location>
        <begin position="1"/>
        <end position="20"/>
    </location>
</feature>
<name>A0A9D5K7Z5_UNCW3</name>
<dbReference type="PROSITE" id="PS51257">
    <property type="entry name" value="PROKAR_LIPOPROTEIN"/>
    <property type="match status" value="1"/>
</dbReference>
<organism evidence="2 3">
    <name type="scientific">candidate division WOR-3 bacterium</name>
    <dbReference type="NCBI Taxonomy" id="2052148"/>
    <lineage>
        <taxon>Bacteria</taxon>
        <taxon>Bacteria division WOR-3</taxon>
    </lineage>
</organism>
<reference evidence="2" key="1">
    <citation type="submission" date="2019-11" db="EMBL/GenBank/DDBJ databases">
        <title>Microbial mats filling the niche in hypersaline microbial mats.</title>
        <authorList>
            <person name="Wong H.L."/>
            <person name="Macleod F.I."/>
            <person name="White R.A. III"/>
            <person name="Burns B.P."/>
        </authorList>
    </citation>
    <scope>NUCLEOTIDE SEQUENCE</scope>
    <source>
        <strain evidence="2">Bin_327</strain>
    </source>
</reference>
<dbReference type="EMBL" id="WJKJ01000050">
    <property type="protein sequence ID" value="MBD3363907.1"/>
    <property type="molecule type" value="Genomic_DNA"/>
</dbReference>
<proteinExistence type="predicted"/>
<evidence type="ECO:0000256" key="1">
    <source>
        <dbReference type="SAM" id="SignalP"/>
    </source>
</evidence>
<comment type="caution">
    <text evidence="2">The sequence shown here is derived from an EMBL/GenBank/DDBJ whole genome shotgun (WGS) entry which is preliminary data.</text>
</comment>
<keyword evidence="1" id="KW-0732">Signal</keyword>
<sequence length="195" mass="22195">MKLIKLLPIITIFLIACGEAGDLVNTYFPADTGYKWVYETRQYLDEGGFFDLAATDTYAIQVDSMRDAMGGKVIYFNGYFGDVSAEMRVIEEDVKVYHGEKEDWIPLTPSKDYLKSVEKGKNIYKIYVDTDTLVISTVRDVILASDETVTKRLKGIGVVEQSWGGEALMIDTRMESRLLYFIKDEDTVYRCPECP</sequence>